<dbReference type="Proteomes" id="UP000268321">
    <property type="component" value="Unassembled WGS sequence"/>
</dbReference>
<dbReference type="Pfam" id="PF11715">
    <property type="entry name" value="Beta-prop_Nup120_160"/>
    <property type="match status" value="1"/>
</dbReference>
<evidence type="ECO:0000313" key="2">
    <source>
        <dbReference type="EMBL" id="RKP31681.1"/>
    </source>
</evidence>
<gene>
    <name evidence="2" type="ORF">METBISCDRAFT_22130</name>
</gene>
<sequence length="1133" mass="126914">MAYSVCNIVGFAGHLPTKIVKLPLKYLPVEPCEDVAERFKNSCFGHSELLDLNSQRGTFFPMVQVGVTNDMRLVWLTPLLVDESALLGLQFQSLRIDLPRAIISNRTFTCQFVANNSCGEPFVLLDIIDQSFLLLTLRIELSDFIVGNDSHRLGVDNFSAWVNISVPYSFELRSPPFCVRALGPLDTVVSLKDGGLLHFRRLHPLEAPNIFDFADNASLVSLNIMSLLFKGSGGAEADLNGVYAGAAVDIISLSETEFAVLSATKVLSFWSLDTHKQSRPKMHMGDASELPIWLKTVPNRYLRRAGTRLALLLPSSKPSEVGGRSSFEVVEWTVSEAHLTKNVSFSVGDSSSTSNNDSGVLIAQDFYVEVTESCVNYIFLWKCNTYSLIECRTVDSNSGEIGAPVTSHTSTSTPLEELMALNGDAEIMDGVFKSGNYDEAIVSAALQVFESNLGISASATAPTEKGFRKHVCKTIQHISDLQGVSSNSLWNKFALICEEFKKLSQEALALIPVNNCIVTAQVNGVGVYRTPHFYEEFNWNVHASELASLLHVIASKFSLRVFKQVLSEVRKGQPLSAHDATRHATEILGPKISDKETRELMDTLSAIPDVLDEIKSLVDAYDTTVIVAKAPVGLSWGERCGLLLKLITVDAFRSIKKSHEDVLLNLFVLLLLCEVNEPLLQILNAIMAKFSNYALMRQIFELSFRDSSSQCPIEVNSISRSENSVFWKCAVEKQPTLHRLVLRRDYNAAFDYYCNSVLAEGRDVFLLDVILELLNRNEVKIILSDFSDKLDASLPVIKFIFGLVYLFNDQYDAFFEAMFDYDSFRRIGSETLKGKLVAYLSGQELIKQFLSGITLPQDLPQLARANYYHQLSQLCMAYYASANSKKNFGSADPKTELFKKSVVFRKEAIAALGDSSNTQHQTLQVTYLRNLFITAVEIQEYNEAIQALSAIQALVSASELKGFFSKLIRTFLTHNNISALFAIGKTELFRQHYLVVDLILLEIANEDLTLSNALTCYEYLYSWRLLGPVKDKKPGTFGDIRGAAEALYIFVTRFKLEKDILLSNTTEAEDYKQFKLRILELYKIIINCLKTFKDADDRWLIRRNASKRLAVATVDELVVEYYKWLKELETELA</sequence>
<protein>
    <recommendedName>
        <fullName evidence="1">Nucleoporin Nup120/160 beta-propeller domain-containing protein</fullName>
    </recommendedName>
</protein>
<evidence type="ECO:0000313" key="3">
    <source>
        <dbReference type="Proteomes" id="UP000268321"/>
    </source>
</evidence>
<evidence type="ECO:0000259" key="1">
    <source>
        <dbReference type="Pfam" id="PF11715"/>
    </source>
</evidence>
<keyword evidence="3" id="KW-1185">Reference proteome</keyword>
<dbReference type="OrthoDB" id="67716at2759"/>
<proteinExistence type="predicted"/>
<organism evidence="2 3">
    <name type="scientific">Metschnikowia bicuspidata</name>
    <dbReference type="NCBI Taxonomy" id="27322"/>
    <lineage>
        <taxon>Eukaryota</taxon>
        <taxon>Fungi</taxon>
        <taxon>Dikarya</taxon>
        <taxon>Ascomycota</taxon>
        <taxon>Saccharomycotina</taxon>
        <taxon>Pichiomycetes</taxon>
        <taxon>Metschnikowiaceae</taxon>
        <taxon>Metschnikowia</taxon>
    </lineage>
</organism>
<dbReference type="InterPro" id="IPR059141">
    <property type="entry name" value="Beta-prop_Nup120_160"/>
</dbReference>
<reference evidence="3" key="1">
    <citation type="journal article" date="2018" name="Nat. Microbiol.">
        <title>Leveraging single-cell genomics to expand the fungal tree of life.</title>
        <authorList>
            <person name="Ahrendt S.R."/>
            <person name="Quandt C.A."/>
            <person name="Ciobanu D."/>
            <person name="Clum A."/>
            <person name="Salamov A."/>
            <person name="Andreopoulos B."/>
            <person name="Cheng J.F."/>
            <person name="Woyke T."/>
            <person name="Pelin A."/>
            <person name="Henrissat B."/>
            <person name="Reynolds N.K."/>
            <person name="Benny G.L."/>
            <person name="Smith M.E."/>
            <person name="James T.Y."/>
            <person name="Grigoriev I.V."/>
        </authorList>
    </citation>
    <scope>NUCLEOTIDE SEQUENCE [LARGE SCALE GENOMIC DNA]</scope>
    <source>
        <strain evidence="3">Baker2002</strain>
    </source>
</reference>
<feature type="domain" description="Nucleoporin Nup120/160 beta-propeller" evidence="1">
    <location>
        <begin position="80"/>
        <end position="532"/>
    </location>
</feature>
<dbReference type="AlphaFoldDB" id="A0A4P9ZH99"/>
<name>A0A4P9ZH99_9ASCO</name>
<accession>A0A4P9ZH99</accession>
<dbReference type="EMBL" id="ML004438">
    <property type="protein sequence ID" value="RKP31681.1"/>
    <property type="molecule type" value="Genomic_DNA"/>
</dbReference>